<feature type="chain" id="PRO_5043728741" description="Receptor ligand binding region domain-containing protein" evidence="6">
    <location>
        <begin position="20"/>
        <end position="1153"/>
    </location>
</feature>
<feature type="transmembrane region" description="Helical" evidence="5">
    <location>
        <begin position="995"/>
        <end position="1012"/>
    </location>
</feature>
<feature type="signal peptide" evidence="6">
    <location>
        <begin position="1"/>
        <end position="19"/>
    </location>
</feature>
<dbReference type="InterPro" id="IPR001828">
    <property type="entry name" value="ANF_lig-bd_rcpt"/>
</dbReference>
<dbReference type="Gene3D" id="3.40.50.2300">
    <property type="match status" value="3"/>
</dbReference>
<evidence type="ECO:0000259" key="7">
    <source>
        <dbReference type="Pfam" id="PF01094"/>
    </source>
</evidence>
<keyword evidence="6" id="KW-0732">Signal</keyword>
<evidence type="ECO:0000256" key="5">
    <source>
        <dbReference type="SAM" id="Phobius"/>
    </source>
</evidence>
<dbReference type="InterPro" id="IPR028082">
    <property type="entry name" value="Peripla_BP_I"/>
</dbReference>
<evidence type="ECO:0000256" key="2">
    <source>
        <dbReference type="ARBA" id="ARBA00022692"/>
    </source>
</evidence>
<sequence length="1153" mass="131299">MFQLAIKLIFYLFVNLALTQYLNVPILYSQFTPTAIKDVVLNQYNCPNLSSLPCKSNPNAFYIPMEINDVNDFEELIAGSDITYLFDLTFSTIMSSHISAYAKPYNFMHLVYGFIPDNRPQLTYFSDTSEIIIRNAAVSFVKHYGWQKAVVFLSQELNGMDFKDVNDIEVVYQAILPSRISYEAISIIVSKEVKPLGVKTIIIATNEKISKLIQKAIEAADMNKEGYVFIFLHQSAWTAYLEGAILIEQYDWTPTGVENYIEILINNTTIFLLMFMNMDIIQGAFSLYAFYAFLINGVNIERFYLFNIQNSELVPFGNITSSVVNLYSSPMFPGGTNNIPDNSRLKIPISIAGGISNPDGSTYDFNANCHKGSVYAANSINTNSKILENFQLVINNITDCGTSYFDSDYATSCFSKHLEDLGYFHVSPQQVAMIEGTMTVFQSLNISIPVLGTQSCPKLKDDDNLQYTSVSFSNTYTASAVVLLLTWFRIAKCSLLYLDTNWGLSFKNQFVSQAEKYNLEILNKNQAVPSGYNGTDKSFIQEIVDLKSRYVIIEVSNTEIFSVLNAFYDLGMRKGDLYFIFGEGSFRASEANILHQDSYKSITELVEGSLYVTFLSYYGVFGKQIYNDFLQEFGFTYDYMCLFYDATYLGAYAIDSMISRGFNLNSSGIEEWVRKVQFTGCSGNVQISKSGNDRSTVKVGTYNLIKNNSEWQLVLTGIYDPTKVVVFEMIEGISWYSDNKGILPSEIIGADLSCPFKSDEVRSFLYGYLILLIIGGIFLIFDLFFIYKSFEYSPIGQFPMIIEKAEENIFDQIMYLAMLIECLQYVSIGPKFTDIMPNILTKVIKIAIIDIRDFTNDSKFLYQLSMIGIIVILFFTFLFGRIFDCWKRCKLSLLTIIGELGNYSLPIIGDVLFLPIFYFLFLTFQCTESIEDSFKKSFLNQDCSIFCWQGKHLKYAVASLVALLFYLPTSLHFRPSWKENTGDLIFHFKEQPAHSAIKSFLQIILAILNAVLLPYSEIAYDTCYTIILIIFGIFTLFRKPYNYERASLWYTTFIFGCVWLWICCEIARFSAIAGKSLIGIGWLLLGIIGMIYQYRNLPSLLESPKGQDILSLFKFQLSKRSPSQAGVLRSVNYEFADQSYDDKKSEFLSEDFN</sequence>
<evidence type="ECO:0000313" key="8">
    <source>
        <dbReference type="EMBL" id="CAG9323415.1"/>
    </source>
</evidence>
<reference evidence="8" key="1">
    <citation type="submission" date="2021-09" db="EMBL/GenBank/DDBJ databases">
        <authorList>
            <consortium name="AG Swart"/>
            <person name="Singh M."/>
            <person name="Singh A."/>
            <person name="Seah K."/>
            <person name="Emmerich C."/>
        </authorList>
    </citation>
    <scope>NUCLEOTIDE SEQUENCE</scope>
    <source>
        <strain evidence="8">ATCC30299</strain>
    </source>
</reference>
<organism evidence="8 9">
    <name type="scientific">Blepharisma stoltei</name>
    <dbReference type="NCBI Taxonomy" id="1481888"/>
    <lineage>
        <taxon>Eukaryota</taxon>
        <taxon>Sar</taxon>
        <taxon>Alveolata</taxon>
        <taxon>Ciliophora</taxon>
        <taxon>Postciliodesmatophora</taxon>
        <taxon>Heterotrichea</taxon>
        <taxon>Heterotrichida</taxon>
        <taxon>Blepharismidae</taxon>
        <taxon>Blepharisma</taxon>
    </lineage>
</organism>
<gene>
    <name evidence="8" type="ORF">BSTOLATCC_MIC34065</name>
</gene>
<evidence type="ECO:0000256" key="3">
    <source>
        <dbReference type="ARBA" id="ARBA00022989"/>
    </source>
</evidence>
<feature type="domain" description="Receptor ligand binding region" evidence="7">
    <location>
        <begin position="375"/>
        <end position="692"/>
    </location>
</feature>
<dbReference type="Pfam" id="PF01094">
    <property type="entry name" value="ANF_receptor"/>
    <property type="match status" value="2"/>
</dbReference>
<evidence type="ECO:0000313" key="9">
    <source>
        <dbReference type="Proteomes" id="UP001162131"/>
    </source>
</evidence>
<feature type="domain" description="Receptor ligand binding region" evidence="7">
    <location>
        <begin position="94"/>
        <end position="233"/>
    </location>
</feature>
<dbReference type="SUPFAM" id="SSF53822">
    <property type="entry name" value="Periplasmic binding protein-like I"/>
    <property type="match status" value="2"/>
</dbReference>
<dbReference type="AlphaFoldDB" id="A0AAU9JH33"/>
<feature type="transmembrane region" description="Helical" evidence="5">
    <location>
        <begin position="765"/>
        <end position="787"/>
    </location>
</feature>
<feature type="transmembrane region" description="Helical" evidence="5">
    <location>
        <begin position="900"/>
        <end position="921"/>
    </location>
</feature>
<comment type="caution">
    <text evidence="8">The sequence shown here is derived from an EMBL/GenBank/DDBJ whole genome shotgun (WGS) entry which is preliminary data.</text>
</comment>
<dbReference type="EMBL" id="CAJZBQ010000034">
    <property type="protein sequence ID" value="CAG9323415.1"/>
    <property type="molecule type" value="Genomic_DNA"/>
</dbReference>
<dbReference type="Proteomes" id="UP001162131">
    <property type="component" value="Unassembled WGS sequence"/>
</dbReference>
<protein>
    <recommendedName>
        <fullName evidence="7">Receptor ligand binding region domain-containing protein</fullName>
    </recommendedName>
</protein>
<feature type="transmembrane region" description="Helical" evidence="5">
    <location>
        <begin position="1049"/>
        <end position="1071"/>
    </location>
</feature>
<accession>A0AAU9JH33</accession>
<proteinExistence type="predicted"/>
<evidence type="ECO:0000256" key="6">
    <source>
        <dbReference type="SAM" id="SignalP"/>
    </source>
</evidence>
<feature type="transmembrane region" description="Helical" evidence="5">
    <location>
        <begin position="955"/>
        <end position="974"/>
    </location>
</feature>
<keyword evidence="2 5" id="KW-0812">Transmembrane</keyword>
<feature type="transmembrane region" description="Helical" evidence="5">
    <location>
        <begin position="1077"/>
        <end position="1094"/>
    </location>
</feature>
<feature type="transmembrane region" description="Helical" evidence="5">
    <location>
        <begin position="1018"/>
        <end position="1037"/>
    </location>
</feature>
<dbReference type="GO" id="GO:0016020">
    <property type="term" value="C:membrane"/>
    <property type="evidence" value="ECO:0007669"/>
    <property type="project" value="UniProtKB-SubCell"/>
</dbReference>
<evidence type="ECO:0000256" key="4">
    <source>
        <dbReference type="ARBA" id="ARBA00023136"/>
    </source>
</evidence>
<name>A0AAU9JH33_9CILI</name>
<comment type="subcellular location">
    <subcellularLocation>
        <location evidence="1">Membrane</location>
    </subcellularLocation>
</comment>
<keyword evidence="4 5" id="KW-0472">Membrane</keyword>
<evidence type="ECO:0000256" key="1">
    <source>
        <dbReference type="ARBA" id="ARBA00004370"/>
    </source>
</evidence>
<feature type="transmembrane region" description="Helical" evidence="5">
    <location>
        <begin position="860"/>
        <end position="879"/>
    </location>
</feature>
<keyword evidence="9" id="KW-1185">Reference proteome</keyword>
<keyword evidence="3 5" id="KW-1133">Transmembrane helix</keyword>